<dbReference type="PANTHER" id="PTHR45527">
    <property type="entry name" value="NONRIBOSOMAL PEPTIDE SYNTHETASE"/>
    <property type="match status" value="1"/>
</dbReference>
<evidence type="ECO:0000259" key="1">
    <source>
        <dbReference type="Pfam" id="PF00501"/>
    </source>
</evidence>
<dbReference type="Pfam" id="PF00501">
    <property type="entry name" value="AMP-binding"/>
    <property type="match status" value="1"/>
</dbReference>
<dbReference type="InterPro" id="IPR042099">
    <property type="entry name" value="ANL_N_sf"/>
</dbReference>
<evidence type="ECO:0000313" key="4">
    <source>
        <dbReference type="Proteomes" id="UP001501638"/>
    </source>
</evidence>
<dbReference type="InterPro" id="IPR000873">
    <property type="entry name" value="AMP-dep_synth/lig_dom"/>
</dbReference>
<keyword evidence="4" id="KW-1185">Reference proteome</keyword>
<dbReference type="Gene3D" id="3.30.300.30">
    <property type="match status" value="1"/>
</dbReference>
<sequence>MTTIWDAIREQAGRTPRALAAVGHRRYTYADIVEQAEVLAGSIAEHADRGDLVALDFDDPVSGGVAMLAAARRGCAFMPLNRKSPPDYRARVLSDARAAAVVRLSGECRFSVTGTGLSRTGGSGAEPLPDAAYVMYTSGSTGSPKGVVVPHGGLLARLAGLARKPGLGQGDSIAALTALSFDISIAEILMPLSVGAHFIAAPDTARSDPGVFSEFLAEHRPDVVQATPSFWRLMSAGGWLGAPDSRIWCGGEALTAPLARELIGKCRQLWNLYGPTEATIWATAALVESADRITLGDVLPGGGMCLDTWESPHLLEGEVLLYGEGLAAGYLGQDDLTAERFRSRRTPDGRRRAYHSGDRARLRSDGALEFIGRQDGQIKLRGHRIELGEVETTLEGHPAISEAVAILQDAARPERAYISVFVVARDVSQREIREWVRTRLPESHCPTRINVLDSLPRTAAGKVDRVRLASAGGSSKEKTRCG</sequence>
<dbReference type="EMBL" id="BAAASZ010000035">
    <property type="protein sequence ID" value="GAA2460567.1"/>
    <property type="molecule type" value="Genomic_DNA"/>
</dbReference>
<feature type="domain" description="AMP-binding enzyme C-terminal" evidence="2">
    <location>
        <begin position="389"/>
        <end position="462"/>
    </location>
</feature>
<name>A0ABN3KLI0_9ACTN</name>
<gene>
    <name evidence="3" type="ORF">GCM10010405_51170</name>
</gene>
<dbReference type="InterPro" id="IPR025110">
    <property type="entry name" value="AMP-bd_C"/>
</dbReference>
<dbReference type="InterPro" id="IPR020845">
    <property type="entry name" value="AMP-binding_CS"/>
</dbReference>
<dbReference type="PANTHER" id="PTHR45527:SF1">
    <property type="entry name" value="FATTY ACID SYNTHASE"/>
    <property type="match status" value="1"/>
</dbReference>
<protein>
    <recommendedName>
        <fullName evidence="5">Amino acid adenylation domain-containing protein</fullName>
    </recommendedName>
</protein>
<dbReference type="Gene3D" id="3.40.50.12780">
    <property type="entry name" value="N-terminal domain of ligase-like"/>
    <property type="match status" value="1"/>
</dbReference>
<dbReference type="Proteomes" id="UP001501638">
    <property type="component" value="Unassembled WGS sequence"/>
</dbReference>
<feature type="domain" description="AMP-dependent synthetase/ligase" evidence="1">
    <location>
        <begin position="9"/>
        <end position="331"/>
    </location>
</feature>
<comment type="caution">
    <text evidence="3">The sequence shown here is derived from an EMBL/GenBank/DDBJ whole genome shotgun (WGS) entry which is preliminary data.</text>
</comment>
<reference evidence="3 4" key="1">
    <citation type="journal article" date="2019" name="Int. J. Syst. Evol. Microbiol.">
        <title>The Global Catalogue of Microorganisms (GCM) 10K type strain sequencing project: providing services to taxonomists for standard genome sequencing and annotation.</title>
        <authorList>
            <consortium name="The Broad Institute Genomics Platform"/>
            <consortium name="The Broad Institute Genome Sequencing Center for Infectious Disease"/>
            <person name="Wu L."/>
            <person name="Ma J."/>
        </authorList>
    </citation>
    <scope>NUCLEOTIDE SEQUENCE [LARGE SCALE GENOMIC DNA]</scope>
    <source>
        <strain evidence="3 4">JCM 6305</strain>
    </source>
</reference>
<dbReference type="RefSeq" id="WP_344327699.1">
    <property type="nucleotide sequence ID" value="NZ_BAAASZ010000035.1"/>
</dbReference>
<evidence type="ECO:0000259" key="2">
    <source>
        <dbReference type="Pfam" id="PF13193"/>
    </source>
</evidence>
<evidence type="ECO:0000313" key="3">
    <source>
        <dbReference type="EMBL" id="GAA2460567.1"/>
    </source>
</evidence>
<proteinExistence type="predicted"/>
<organism evidence="3 4">
    <name type="scientific">Streptomyces macrosporus</name>
    <dbReference type="NCBI Taxonomy" id="44032"/>
    <lineage>
        <taxon>Bacteria</taxon>
        <taxon>Bacillati</taxon>
        <taxon>Actinomycetota</taxon>
        <taxon>Actinomycetes</taxon>
        <taxon>Kitasatosporales</taxon>
        <taxon>Streptomycetaceae</taxon>
        <taxon>Streptomyces</taxon>
    </lineage>
</organism>
<dbReference type="PROSITE" id="PS00455">
    <property type="entry name" value="AMP_BINDING"/>
    <property type="match status" value="1"/>
</dbReference>
<evidence type="ECO:0008006" key="5">
    <source>
        <dbReference type="Google" id="ProtNLM"/>
    </source>
</evidence>
<dbReference type="InterPro" id="IPR045851">
    <property type="entry name" value="AMP-bd_C_sf"/>
</dbReference>
<accession>A0ABN3KLI0</accession>
<dbReference type="Pfam" id="PF13193">
    <property type="entry name" value="AMP-binding_C"/>
    <property type="match status" value="1"/>
</dbReference>
<dbReference type="SUPFAM" id="SSF56801">
    <property type="entry name" value="Acetyl-CoA synthetase-like"/>
    <property type="match status" value="1"/>
</dbReference>